<dbReference type="Proteomes" id="UP000314294">
    <property type="component" value="Unassembled WGS sequence"/>
</dbReference>
<evidence type="ECO:0000313" key="1">
    <source>
        <dbReference type="EMBL" id="TNN38800.1"/>
    </source>
</evidence>
<dbReference type="EMBL" id="SRLO01001336">
    <property type="protein sequence ID" value="TNN38800.1"/>
    <property type="molecule type" value="Genomic_DNA"/>
</dbReference>
<protein>
    <submittedName>
        <fullName evidence="1">Uncharacterized protein</fullName>
    </submittedName>
</protein>
<proteinExistence type="predicted"/>
<gene>
    <name evidence="1" type="ORF">EYF80_051026</name>
</gene>
<reference evidence="1 2" key="1">
    <citation type="submission" date="2019-03" db="EMBL/GenBank/DDBJ databases">
        <title>First draft genome of Liparis tanakae, snailfish: a comprehensive survey of snailfish specific genes.</title>
        <authorList>
            <person name="Kim W."/>
            <person name="Song I."/>
            <person name="Jeong J.-H."/>
            <person name="Kim D."/>
            <person name="Kim S."/>
            <person name="Ryu S."/>
            <person name="Song J.Y."/>
            <person name="Lee S.K."/>
        </authorList>
    </citation>
    <scope>NUCLEOTIDE SEQUENCE [LARGE SCALE GENOMIC DNA]</scope>
    <source>
        <tissue evidence="1">Muscle</tissue>
    </source>
</reference>
<comment type="caution">
    <text evidence="1">The sequence shown here is derived from an EMBL/GenBank/DDBJ whole genome shotgun (WGS) entry which is preliminary data.</text>
</comment>
<sequence length="90" mass="9647">MLPGSQRREDFLGLVQAELQGVEFAGVFLHRADVLPQLPAALLPAQAGGRARGGRVSGAAVFPRLLSVTVRVPGAQDRLQNLEVLTEKMM</sequence>
<dbReference type="AlphaFoldDB" id="A0A4Z2FD19"/>
<accession>A0A4Z2FD19</accession>
<organism evidence="1 2">
    <name type="scientific">Liparis tanakae</name>
    <name type="common">Tanaka's snailfish</name>
    <dbReference type="NCBI Taxonomy" id="230148"/>
    <lineage>
        <taxon>Eukaryota</taxon>
        <taxon>Metazoa</taxon>
        <taxon>Chordata</taxon>
        <taxon>Craniata</taxon>
        <taxon>Vertebrata</taxon>
        <taxon>Euteleostomi</taxon>
        <taxon>Actinopterygii</taxon>
        <taxon>Neopterygii</taxon>
        <taxon>Teleostei</taxon>
        <taxon>Neoteleostei</taxon>
        <taxon>Acanthomorphata</taxon>
        <taxon>Eupercaria</taxon>
        <taxon>Perciformes</taxon>
        <taxon>Cottioidei</taxon>
        <taxon>Cottales</taxon>
        <taxon>Liparidae</taxon>
        <taxon>Liparis</taxon>
    </lineage>
</organism>
<name>A0A4Z2FD19_9TELE</name>
<evidence type="ECO:0000313" key="2">
    <source>
        <dbReference type="Proteomes" id="UP000314294"/>
    </source>
</evidence>
<keyword evidence="2" id="KW-1185">Reference proteome</keyword>